<keyword evidence="1" id="KW-1133">Transmembrane helix</keyword>
<evidence type="ECO:0000256" key="2">
    <source>
        <dbReference type="SAM" id="SignalP"/>
    </source>
</evidence>
<evidence type="ECO:0000313" key="4">
    <source>
        <dbReference type="RefSeq" id="WP_028312308.1"/>
    </source>
</evidence>
<feature type="signal peptide" evidence="2">
    <location>
        <begin position="1"/>
        <end position="22"/>
    </location>
</feature>
<keyword evidence="1" id="KW-0812">Transmembrane</keyword>
<dbReference type="Proteomes" id="UP000675920">
    <property type="component" value="Unplaced"/>
</dbReference>
<keyword evidence="1" id="KW-0472">Membrane</keyword>
<keyword evidence="3" id="KW-1185">Reference proteome</keyword>
<keyword evidence="2" id="KW-0732">Signal</keyword>
<accession>A0A8B6X5D2</accession>
<dbReference type="RefSeq" id="WP_028312308.1">
    <property type="nucleotide sequence ID" value="NZ_AXWS01000018.1"/>
</dbReference>
<dbReference type="OrthoDB" id="9891737at2"/>
<feature type="transmembrane region" description="Helical" evidence="1">
    <location>
        <begin position="52"/>
        <end position="71"/>
    </location>
</feature>
<sequence>MLRPARLAVLALASLAPAAAHAEATMGDLLWMLIFQLPVALVGGAAQWLWPWVLWPGVAGLALSALAWLLLRAKPEWPVIVKLAALFSGLVVLVGLALLGAASLAERVVPGATGWV</sequence>
<dbReference type="AlphaFoldDB" id="A0A8B6X5D2"/>
<evidence type="ECO:0000256" key="1">
    <source>
        <dbReference type="SAM" id="Phobius"/>
    </source>
</evidence>
<protein>
    <submittedName>
        <fullName evidence="4">Uncharacterized protein</fullName>
    </submittedName>
</protein>
<evidence type="ECO:0000313" key="3">
    <source>
        <dbReference type="Proteomes" id="UP000675920"/>
    </source>
</evidence>
<name>A0A8B6X5D2_9BURK</name>
<proteinExistence type="predicted"/>
<organism evidence="3 4">
    <name type="scientific">Derxia gummosa DSM 723</name>
    <dbReference type="NCBI Taxonomy" id="1121388"/>
    <lineage>
        <taxon>Bacteria</taxon>
        <taxon>Pseudomonadati</taxon>
        <taxon>Pseudomonadota</taxon>
        <taxon>Betaproteobacteria</taxon>
        <taxon>Burkholderiales</taxon>
        <taxon>Alcaligenaceae</taxon>
        <taxon>Derxia</taxon>
    </lineage>
</organism>
<reference evidence="4" key="1">
    <citation type="submission" date="2025-08" db="UniProtKB">
        <authorList>
            <consortium name="RefSeq"/>
        </authorList>
    </citation>
    <scope>IDENTIFICATION</scope>
</reference>
<feature type="transmembrane region" description="Helical" evidence="1">
    <location>
        <begin position="83"/>
        <end position="105"/>
    </location>
</feature>
<feature type="chain" id="PRO_5034255716" evidence="2">
    <location>
        <begin position="23"/>
        <end position="116"/>
    </location>
</feature>